<organism evidence="2 3">
    <name type="scientific">Kaistella chaponensis</name>
    <dbReference type="NCBI Taxonomy" id="713588"/>
    <lineage>
        <taxon>Bacteria</taxon>
        <taxon>Pseudomonadati</taxon>
        <taxon>Bacteroidota</taxon>
        <taxon>Flavobacteriia</taxon>
        <taxon>Flavobacteriales</taxon>
        <taxon>Weeksellaceae</taxon>
        <taxon>Chryseobacterium group</taxon>
        <taxon>Kaistella</taxon>
    </lineage>
</organism>
<dbReference type="SUPFAM" id="SSF53448">
    <property type="entry name" value="Nucleotide-diphospho-sugar transferases"/>
    <property type="match status" value="1"/>
</dbReference>
<dbReference type="Proteomes" id="UP000185839">
    <property type="component" value="Unassembled WGS sequence"/>
</dbReference>
<reference evidence="3" key="1">
    <citation type="submission" date="2017-01" db="EMBL/GenBank/DDBJ databases">
        <authorList>
            <person name="Varghese N."/>
            <person name="Submissions S."/>
        </authorList>
    </citation>
    <scope>NUCLEOTIDE SEQUENCE [LARGE SCALE GENOMIC DNA]</scope>
    <source>
        <strain evidence="3">DSM 23145</strain>
    </source>
</reference>
<sequence length="301" mass="35231">MAKTTISVALCTYNGEKYLAKQLDSILSQENPVDEIVVCDDGSTDNTQSILQDYQARFPELFRIFINEKNLGYVANFEKALSLCTGDLIFLCDQDDVWHQDKVKFILHYFKENPLIGVAAHNLDLIGTYDGKKTFWELKNFHSETKPSNHELLQYILINGNIFPGMSLAIRKKTLHDYLPLQKIDSILIHDYELIIKALRDEKFGLIPKNLGAYRQHDQQSIGFRENEKSQTSELTKIKLRSEHYLRLQKYTTAFNLNPKIAADYRQEIKDKYSLFLKEFSFPNRMVVHLKNKYYYKILHF</sequence>
<evidence type="ECO:0000313" key="3">
    <source>
        <dbReference type="Proteomes" id="UP000185839"/>
    </source>
</evidence>
<accession>A0A1N7MDI8</accession>
<evidence type="ECO:0000259" key="1">
    <source>
        <dbReference type="Pfam" id="PF00535"/>
    </source>
</evidence>
<dbReference type="PANTHER" id="PTHR43685:SF11">
    <property type="entry name" value="GLYCOSYLTRANSFERASE TAGX-RELATED"/>
    <property type="match status" value="1"/>
</dbReference>
<name>A0A1N7MDI8_9FLAO</name>
<dbReference type="AlphaFoldDB" id="A0A1N7MDI8"/>
<dbReference type="InterPro" id="IPR029044">
    <property type="entry name" value="Nucleotide-diphossugar_trans"/>
</dbReference>
<keyword evidence="2" id="KW-0808">Transferase</keyword>
<protein>
    <submittedName>
        <fullName evidence="2">Glycosyltransferase involved in cell wall bisynthesis</fullName>
    </submittedName>
</protein>
<dbReference type="STRING" id="713588.SAMN05421789_10889"/>
<dbReference type="Gene3D" id="3.90.550.10">
    <property type="entry name" value="Spore Coat Polysaccharide Biosynthesis Protein SpsA, Chain A"/>
    <property type="match status" value="1"/>
</dbReference>
<gene>
    <name evidence="2" type="ORF">SAMN05421789_10889</name>
</gene>
<dbReference type="InterPro" id="IPR050834">
    <property type="entry name" value="Glycosyltransf_2"/>
</dbReference>
<dbReference type="OrthoDB" id="9802649at2"/>
<dbReference type="PANTHER" id="PTHR43685">
    <property type="entry name" value="GLYCOSYLTRANSFERASE"/>
    <property type="match status" value="1"/>
</dbReference>
<dbReference type="RefSeq" id="WP_076387262.1">
    <property type="nucleotide sequence ID" value="NZ_FTOI01000008.1"/>
</dbReference>
<evidence type="ECO:0000313" key="2">
    <source>
        <dbReference type="EMBL" id="SIS84112.1"/>
    </source>
</evidence>
<feature type="domain" description="Glycosyltransferase 2-like" evidence="1">
    <location>
        <begin position="7"/>
        <end position="177"/>
    </location>
</feature>
<dbReference type="GO" id="GO:0016740">
    <property type="term" value="F:transferase activity"/>
    <property type="evidence" value="ECO:0007669"/>
    <property type="project" value="UniProtKB-KW"/>
</dbReference>
<dbReference type="InterPro" id="IPR001173">
    <property type="entry name" value="Glyco_trans_2-like"/>
</dbReference>
<proteinExistence type="predicted"/>
<keyword evidence="3" id="KW-1185">Reference proteome</keyword>
<dbReference type="Pfam" id="PF00535">
    <property type="entry name" value="Glycos_transf_2"/>
    <property type="match status" value="1"/>
</dbReference>
<dbReference type="EMBL" id="FTOI01000008">
    <property type="protein sequence ID" value="SIS84112.1"/>
    <property type="molecule type" value="Genomic_DNA"/>
</dbReference>